<evidence type="ECO:0000256" key="12">
    <source>
        <dbReference type="ARBA" id="ARBA00031088"/>
    </source>
</evidence>
<comment type="similarity">
    <text evidence="3 14">Belongs to the class I-like SAM-binding methyltransferase superfamily. RsmB/NOP family.</text>
</comment>
<dbReference type="EC" id="2.1.1.176" evidence="4"/>
<dbReference type="NCBIfam" id="NF008149">
    <property type="entry name" value="PRK10901.1"/>
    <property type="match status" value="1"/>
</dbReference>
<dbReference type="GO" id="GO:0009383">
    <property type="term" value="F:rRNA (cytosine-C5-)-methyltransferase activity"/>
    <property type="evidence" value="ECO:0007669"/>
    <property type="project" value="TreeGrafter"/>
</dbReference>
<feature type="binding site" evidence="14">
    <location>
        <begin position="249"/>
        <end position="255"/>
    </location>
    <ligand>
        <name>S-adenosyl-L-methionine</name>
        <dbReference type="ChEBI" id="CHEBI:59789"/>
    </ligand>
</feature>
<keyword evidence="6" id="KW-0698">rRNA processing</keyword>
<feature type="binding site" evidence="14">
    <location>
        <position position="272"/>
    </location>
    <ligand>
        <name>S-adenosyl-L-methionine</name>
        <dbReference type="ChEBI" id="CHEBI:59789"/>
    </ligand>
</feature>
<evidence type="ECO:0000256" key="9">
    <source>
        <dbReference type="ARBA" id="ARBA00022691"/>
    </source>
</evidence>
<proteinExistence type="inferred from homology"/>
<dbReference type="SUPFAM" id="SSF53335">
    <property type="entry name" value="S-adenosyl-L-methionine-dependent methyltransferases"/>
    <property type="match status" value="1"/>
</dbReference>
<comment type="function">
    <text evidence="1">Specifically methylates the cytosine at position 967 (m5C967) of 16S rRNA.</text>
</comment>
<evidence type="ECO:0000256" key="5">
    <source>
        <dbReference type="ARBA" id="ARBA00022490"/>
    </source>
</evidence>
<dbReference type="AlphaFoldDB" id="A0A6S6TP24"/>
<evidence type="ECO:0000256" key="11">
    <source>
        <dbReference type="ARBA" id="ARBA00030399"/>
    </source>
</evidence>
<dbReference type="InterPro" id="IPR029063">
    <property type="entry name" value="SAM-dependent_MTases_sf"/>
</dbReference>
<protein>
    <recommendedName>
        <fullName evidence="4">16S rRNA (cytosine(967)-C(5))-methyltransferase</fullName>
        <ecNumber evidence="4">2.1.1.176</ecNumber>
    </recommendedName>
    <alternativeName>
        <fullName evidence="11">16S rRNA m5C967 methyltransferase</fullName>
    </alternativeName>
    <alternativeName>
        <fullName evidence="12">rRNA (cytosine-C(5)-)-methyltransferase RsmB</fullName>
    </alternativeName>
</protein>
<feature type="active site" description="Nucleophile" evidence="14">
    <location>
        <position position="370"/>
    </location>
</feature>
<feature type="binding site" evidence="14">
    <location>
        <position position="317"/>
    </location>
    <ligand>
        <name>S-adenosyl-L-methionine</name>
        <dbReference type="ChEBI" id="CHEBI:59789"/>
    </ligand>
</feature>
<accession>A0A6S6TP24</accession>
<evidence type="ECO:0000256" key="7">
    <source>
        <dbReference type="ARBA" id="ARBA00022603"/>
    </source>
</evidence>
<dbReference type="InterPro" id="IPR049560">
    <property type="entry name" value="MeTrfase_RsmB-F_NOP2_cat"/>
</dbReference>
<dbReference type="GO" id="GO:0003723">
    <property type="term" value="F:RNA binding"/>
    <property type="evidence" value="ECO:0007669"/>
    <property type="project" value="UniProtKB-UniRule"/>
</dbReference>
<feature type="domain" description="SAM-dependent MTase RsmB/NOP-type" evidence="15">
    <location>
        <begin position="159"/>
        <end position="428"/>
    </location>
</feature>
<evidence type="ECO:0000256" key="6">
    <source>
        <dbReference type="ARBA" id="ARBA00022552"/>
    </source>
</evidence>
<dbReference type="InterPro" id="IPR006027">
    <property type="entry name" value="NusB_RsmB_TIM44"/>
</dbReference>
<evidence type="ECO:0000256" key="13">
    <source>
        <dbReference type="ARBA" id="ARBA00047283"/>
    </source>
</evidence>
<gene>
    <name evidence="16" type="ORF">HELGO_WM6374</name>
</gene>
<dbReference type="GO" id="GO:0006355">
    <property type="term" value="P:regulation of DNA-templated transcription"/>
    <property type="evidence" value="ECO:0007669"/>
    <property type="project" value="InterPro"/>
</dbReference>
<dbReference type="Pfam" id="PF22458">
    <property type="entry name" value="RsmF-B_ferredox"/>
    <property type="match status" value="1"/>
</dbReference>
<keyword evidence="8 14" id="KW-0808">Transferase</keyword>
<evidence type="ECO:0000259" key="15">
    <source>
        <dbReference type="PROSITE" id="PS51686"/>
    </source>
</evidence>
<dbReference type="Gene3D" id="3.30.70.1170">
    <property type="entry name" value="Sun protein, domain 3"/>
    <property type="match status" value="1"/>
</dbReference>
<dbReference type="PROSITE" id="PS51686">
    <property type="entry name" value="SAM_MT_RSMB_NOP"/>
    <property type="match status" value="1"/>
</dbReference>
<evidence type="ECO:0000256" key="10">
    <source>
        <dbReference type="ARBA" id="ARBA00022884"/>
    </source>
</evidence>
<dbReference type="Pfam" id="PF01189">
    <property type="entry name" value="Methyltr_RsmB-F"/>
    <property type="match status" value="1"/>
</dbReference>
<dbReference type="NCBIfam" id="NF011494">
    <property type="entry name" value="PRK14902.1"/>
    <property type="match status" value="1"/>
</dbReference>
<evidence type="ECO:0000256" key="3">
    <source>
        <dbReference type="ARBA" id="ARBA00007494"/>
    </source>
</evidence>
<sequence length="432" mass="49009">MTPRSEAAKALYQVIYKQRSLTDVFNQDITKLKPEEQAFVKDICFGSLRWHYPINTLLEQLLVKPLKLKDRDIECLLRVGLYQLAYQETPDHAAVNETVKASKALKKPWAKGLINGVMRNFIREKHNYLDSITGEIGYSFPSWLKKRVKKAWPEHWERILTASNQRAPMTLRVNLSKQSRYEYLARLDTVGISAKPHPSVNSAIVLDTPVRVSELPEFFEGAVSVQDAAAQMAAMLLKCESGMDVLDACAAPGGKTGHILESTTGLNVWALDQDPERLLRVDENLKRLQVQAKLVEADANNLSDWYDGKQFDRILLDAPCSATGVIRRHPDIKLLRKASDISQLVEQQSNLMGNLWSTLKPNGYMLYATCSILPKENEEQIEQFITRYQNVEVHPISVADKKVQQHGLQIFPGEGDMDGFYYCLLQKTTAEY</sequence>
<dbReference type="SUPFAM" id="SSF48013">
    <property type="entry name" value="NusB-like"/>
    <property type="match status" value="1"/>
</dbReference>
<dbReference type="Gene3D" id="1.10.940.10">
    <property type="entry name" value="NusB-like"/>
    <property type="match status" value="1"/>
</dbReference>
<dbReference type="PANTHER" id="PTHR22807">
    <property type="entry name" value="NOP2 YEAST -RELATED NOL1/NOP2/FMU SUN DOMAIN-CONTAINING"/>
    <property type="match status" value="1"/>
</dbReference>
<keyword evidence="7 14" id="KW-0489">Methyltransferase</keyword>
<dbReference type="InterPro" id="IPR023267">
    <property type="entry name" value="RCMT"/>
</dbReference>
<evidence type="ECO:0000256" key="4">
    <source>
        <dbReference type="ARBA" id="ARBA00012140"/>
    </source>
</evidence>
<evidence type="ECO:0000256" key="1">
    <source>
        <dbReference type="ARBA" id="ARBA00002724"/>
    </source>
</evidence>
<organism evidence="16">
    <name type="scientific">uncultured Thiotrichaceae bacterium</name>
    <dbReference type="NCBI Taxonomy" id="298394"/>
    <lineage>
        <taxon>Bacteria</taxon>
        <taxon>Pseudomonadati</taxon>
        <taxon>Pseudomonadota</taxon>
        <taxon>Gammaproteobacteria</taxon>
        <taxon>Thiotrichales</taxon>
        <taxon>Thiotrichaceae</taxon>
        <taxon>environmental samples</taxon>
    </lineage>
</organism>
<dbReference type="GO" id="GO:0070475">
    <property type="term" value="P:rRNA base methylation"/>
    <property type="evidence" value="ECO:0007669"/>
    <property type="project" value="TreeGrafter"/>
</dbReference>
<dbReference type="FunFam" id="3.30.70.1170:FF:000002">
    <property type="entry name" value="Ribosomal RNA small subunit methyltransferase B"/>
    <property type="match status" value="1"/>
</dbReference>
<evidence type="ECO:0000256" key="8">
    <source>
        <dbReference type="ARBA" id="ARBA00022679"/>
    </source>
</evidence>
<keyword evidence="10 14" id="KW-0694">RNA-binding</keyword>
<dbReference type="InterPro" id="IPR054728">
    <property type="entry name" value="RsmB-like_ferredoxin"/>
</dbReference>
<dbReference type="InterPro" id="IPR004573">
    <property type="entry name" value="rRNA_ssu_MeTfrase_B"/>
</dbReference>
<name>A0A6S6TP24_9GAMM</name>
<feature type="binding site" evidence="14">
    <location>
        <position position="298"/>
    </location>
    <ligand>
        <name>S-adenosyl-L-methionine</name>
        <dbReference type="ChEBI" id="CHEBI:59789"/>
    </ligand>
</feature>
<dbReference type="FunFam" id="3.40.50.150:FF:000022">
    <property type="entry name" value="Ribosomal RNA small subunit methyltransferase B"/>
    <property type="match status" value="1"/>
</dbReference>
<dbReference type="InterPro" id="IPR018314">
    <property type="entry name" value="RsmB/NOL1/NOP2-like_CS"/>
</dbReference>
<comment type="subcellular location">
    <subcellularLocation>
        <location evidence="2">Cytoplasm</location>
    </subcellularLocation>
</comment>
<dbReference type="GO" id="GO:0005829">
    <property type="term" value="C:cytosol"/>
    <property type="evidence" value="ECO:0007669"/>
    <property type="project" value="TreeGrafter"/>
</dbReference>
<evidence type="ECO:0000313" key="16">
    <source>
        <dbReference type="EMBL" id="CAA6822642.1"/>
    </source>
</evidence>
<dbReference type="EMBL" id="CACVAY010000110">
    <property type="protein sequence ID" value="CAA6822642.1"/>
    <property type="molecule type" value="Genomic_DNA"/>
</dbReference>
<dbReference type="PANTHER" id="PTHR22807:SF61">
    <property type="entry name" value="NOL1_NOP2_SUN FAMILY PROTEIN _ ANTITERMINATION NUSB DOMAIN-CONTAINING PROTEIN"/>
    <property type="match status" value="1"/>
</dbReference>
<dbReference type="InterPro" id="IPR001678">
    <property type="entry name" value="MeTrfase_RsmB-F_NOP2_dom"/>
</dbReference>
<dbReference type="PRINTS" id="PR02008">
    <property type="entry name" value="RCMTFAMILY"/>
</dbReference>
<dbReference type="Gene3D" id="1.10.287.730">
    <property type="entry name" value="Helix hairpin bin"/>
    <property type="match status" value="1"/>
</dbReference>
<keyword evidence="5" id="KW-0963">Cytoplasm</keyword>
<dbReference type="Pfam" id="PF01029">
    <property type="entry name" value="NusB"/>
    <property type="match status" value="1"/>
</dbReference>
<keyword evidence="9 14" id="KW-0949">S-adenosyl-L-methionine</keyword>
<dbReference type="Gene3D" id="3.40.50.150">
    <property type="entry name" value="Vaccinia Virus protein VP39"/>
    <property type="match status" value="1"/>
</dbReference>
<dbReference type="PROSITE" id="PS01153">
    <property type="entry name" value="NOL1_NOP2_SUN"/>
    <property type="match status" value="1"/>
</dbReference>
<reference evidence="16" key="1">
    <citation type="submission" date="2020-01" db="EMBL/GenBank/DDBJ databases">
        <authorList>
            <person name="Meier V. D."/>
            <person name="Meier V D."/>
        </authorList>
    </citation>
    <scope>NUCLEOTIDE SEQUENCE</scope>
    <source>
        <strain evidence="16">HLG_WM_MAG_07</strain>
    </source>
</reference>
<comment type="catalytic activity">
    <reaction evidence="13">
        <text>cytidine(967) in 16S rRNA + S-adenosyl-L-methionine = 5-methylcytidine(967) in 16S rRNA + S-adenosyl-L-homocysteine + H(+)</text>
        <dbReference type="Rhea" id="RHEA:42748"/>
        <dbReference type="Rhea" id="RHEA-COMP:10219"/>
        <dbReference type="Rhea" id="RHEA-COMP:10220"/>
        <dbReference type="ChEBI" id="CHEBI:15378"/>
        <dbReference type="ChEBI" id="CHEBI:57856"/>
        <dbReference type="ChEBI" id="CHEBI:59789"/>
        <dbReference type="ChEBI" id="CHEBI:74483"/>
        <dbReference type="ChEBI" id="CHEBI:82748"/>
        <dbReference type="EC" id="2.1.1.176"/>
    </reaction>
</comment>
<evidence type="ECO:0000256" key="2">
    <source>
        <dbReference type="ARBA" id="ARBA00004496"/>
    </source>
</evidence>
<dbReference type="InterPro" id="IPR035926">
    <property type="entry name" value="NusB-like_sf"/>
</dbReference>
<evidence type="ECO:0000256" key="14">
    <source>
        <dbReference type="PROSITE-ProRule" id="PRU01023"/>
    </source>
</evidence>
<dbReference type="NCBIfam" id="TIGR00563">
    <property type="entry name" value="rsmB"/>
    <property type="match status" value="1"/>
</dbReference>